<keyword evidence="3" id="KW-1185">Reference proteome</keyword>
<reference evidence="2 3" key="1">
    <citation type="journal article" date="2018" name="Nat. Ecol. Evol.">
        <title>Pezizomycetes genomes reveal the molecular basis of ectomycorrhizal truffle lifestyle.</title>
        <authorList>
            <person name="Murat C."/>
            <person name="Payen T."/>
            <person name="Noel B."/>
            <person name="Kuo A."/>
            <person name="Morin E."/>
            <person name="Chen J."/>
            <person name="Kohler A."/>
            <person name="Krizsan K."/>
            <person name="Balestrini R."/>
            <person name="Da Silva C."/>
            <person name="Montanini B."/>
            <person name="Hainaut M."/>
            <person name="Levati E."/>
            <person name="Barry K.W."/>
            <person name="Belfiori B."/>
            <person name="Cichocki N."/>
            <person name="Clum A."/>
            <person name="Dockter R.B."/>
            <person name="Fauchery L."/>
            <person name="Guy J."/>
            <person name="Iotti M."/>
            <person name="Le Tacon F."/>
            <person name="Lindquist E.A."/>
            <person name="Lipzen A."/>
            <person name="Malagnac F."/>
            <person name="Mello A."/>
            <person name="Molinier V."/>
            <person name="Miyauchi S."/>
            <person name="Poulain J."/>
            <person name="Riccioni C."/>
            <person name="Rubini A."/>
            <person name="Sitrit Y."/>
            <person name="Splivallo R."/>
            <person name="Traeger S."/>
            <person name="Wang M."/>
            <person name="Zifcakova L."/>
            <person name="Wipf D."/>
            <person name="Zambonelli A."/>
            <person name="Paolocci F."/>
            <person name="Nowrousian M."/>
            <person name="Ottonello S."/>
            <person name="Baldrian P."/>
            <person name="Spatafora J.W."/>
            <person name="Henrissat B."/>
            <person name="Nagy L.G."/>
            <person name="Aury J.M."/>
            <person name="Wincker P."/>
            <person name="Grigoriev I.V."/>
            <person name="Bonfante P."/>
            <person name="Martin F.M."/>
        </authorList>
    </citation>
    <scope>NUCLEOTIDE SEQUENCE [LARGE SCALE GENOMIC DNA]</scope>
    <source>
        <strain evidence="2 3">RN42</strain>
    </source>
</reference>
<organism evidence="2 3">
    <name type="scientific">Ascobolus immersus RN42</name>
    <dbReference type="NCBI Taxonomy" id="1160509"/>
    <lineage>
        <taxon>Eukaryota</taxon>
        <taxon>Fungi</taxon>
        <taxon>Dikarya</taxon>
        <taxon>Ascomycota</taxon>
        <taxon>Pezizomycotina</taxon>
        <taxon>Pezizomycetes</taxon>
        <taxon>Pezizales</taxon>
        <taxon>Ascobolaceae</taxon>
        <taxon>Ascobolus</taxon>
    </lineage>
</organism>
<protein>
    <submittedName>
        <fullName evidence="2">Uncharacterized protein</fullName>
    </submittedName>
</protein>
<accession>A0A3N4HF96</accession>
<evidence type="ECO:0000256" key="1">
    <source>
        <dbReference type="SAM" id="MobiDB-lite"/>
    </source>
</evidence>
<feature type="compositionally biased region" description="Polar residues" evidence="1">
    <location>
        <begin position="1"/>
        <end position="19"/>
    </location>
</feature>
<dbReference type="EMBL" id="ML119869">
    <property type="protein sequence ID" value="RPA72267.1"/>
    <property type="molecule type" value="Genomic_DNA"/>
</dbReference>
<proteinExistence type="predicted"/>
<evidence type="ECO:0000313" key="2">
    <source>
        <dbReference type="EMBL" id="RPA72267.1"/>
    </source>
</evidence>
<dbReference type="AlphaFoldDB" id="A0A3N4HF96"/>
<dbReference type="Proteomes" id="UP000275078">
    <property type="component" value="Unassembled WGS sequence"/>
</dbReference>
<evidence type="ECO:0000313" key="3">
    <source>
        <dbReference type="Proteomes" id="UP000275078"/>
    </source>
</evidence>
<gene>
    <name evidence="2" type="ORF">BJ508DRAFT_335212</name>
</gene>
<name>A0A3N4HF96_ASCIM</name>
<feature type="region of interest" description="Disordered" evidence="1">
    <location>
        <begin position="1"/>
        <end position="21"/>
    </location>
</feature>
<sequence>MSHQQKASIPPTGSTSNFSVPVPIATRNFTTPEPLATAAKNASPIHLRVHLFVASPIIHVNFNPKTNGIFPPGTCEVCEQEVRVNQRVVYCRAERCCRIRHYGCEMFQNDPLHAYPCTGRTGMRMNPAEAEEWKRAQVRAQAQFLLRGGGRK</sequence>